<evidence type="ECO:0000256" key="6">
    <source>
        <dbReference type="ARBA" id="ARBA00005159"/>
    </source>
</evidence>
<evidence type="ECO:0000256" key="16">
    <source>
        <dbReference type="PIRSR" id="PIRSR006135-2"/>
    </source>
</evidence>
<evidence type="ECO:0000256" key="3">
    <source>
        <dbReference type="ARBA" id="ARBA00001522"/>
    </source>
</evidence>
<feature type="binding site" evidence="16">
    <location>
        <position position="88"/>
    </location>
    <ligand>
        <name>GTP</name>
        <dbReference type="ChEBI" id="CHEBI:37565"/>
    </ligand>
</feature>
<comment type="catalytic activity">
    <reaction evidence="2 14">
        <text>adenosylcob(III)inamide phosphate + GTP + H(+) = adenosylcob(III)inamide-GDP + diphosphate</text>
        <dbReference type="Rhea" id="RHEA:22712"/>
        <dbReference type="ChEBI" id="CHEBI:15378"/>
        <dbReference type="ChEBI" id="CHEBI:33019"/>
        <dbReference type="ChEBI" id="CHEBI:37565"/>
        <dbReference type="ChEBI" id="CHEBI:58502"/>
        <dbReference type="ChEBI" id="CHEBI:60487"/>
        <dbReference type="EC" id="2.7.7.62"/>
    </reaction>
</comment>
<gene>
    <name evidence="18" type="ORF">CDN99_05360</name>
</gene>
<sequence length="212" mass="23398">MPAHQLIVGGQRSGKSRHAERLALRWTATAGHRATVVATAEAHDDEMRERIARHRADRPAGFDTVEAPLRLCEALRAHASPRRLLVVDCLTLWLTNWLMPMSGAPRLEDWRAECADLQRLLPTLSGPVVFVSNEVGWGVMPMGREVRAYVDELGRLNQLVARQCAELTLMVAGQPWTRPVEPLDPLVDTGADTPPHENNTTAHAAADTENDA</sequence>
<comment type="pathway">
    <text evidence="5 14">Cofactor biosynthesis; adenosylcobalamin biosynthesis; adenosylcobalamin from cob(II)yrinate a,c-diamide: step 6/7.</text>
</comment>
<keyword evidence="18" id="KW-0548">Nucleotidyltransferase</keyword>
<dbReference type="GO" id="GO:0005525">
    <property type="term" value="F:GTP binding"/>
    <property type="evidence" value="ECO:0007669"/>
    <property type="project" value="UniProtKB-UniRule"/>
</dbReference>
<evidence type="ECO:0000256" key="8">
    <source>
        <dbReference type="ARBA" id="ARBA00022573"/>
    </source>
</evidence>
<dbReference type="SUPFAM" id="SSF52540">
    <property type="entry name" value="P-loop containing nucleoside triphosphate hydrolases"/>
    <property type="match status" value="1"/>
</dbReference>
<dbReference type="PANTHER" id="PTHR34848:SF1">
    <property type="entry name" value="BIFUNCTIONAL ADENOSYLCOBALAMIN BIOSYNTHESIS PROTEIN COBU"/>
    <property type="match status" value="1"/>
</dbReference>
<dbReference type="GO" id="GO:0043752">
    <property type="term" value="F:adenosylcobinamide kinase activity"/>
    <property type="evidence" value="ECO:0007669"/>
    <property type="project" value="UniProtKB-EC"/>
</dbReference>
<feature type="binding site" evidence="16">
    <location>
        <begin position="55"/>
        <end position="58"/>
    </location>
    <ligand>
        <name>GTP</name>
        <dbReference type="ChEBI" id="CHEBI:37565"/>
    </ligand>
</feature>
<dbReference type="GO" id="GO:0005524">
    <property type="term" value="F:ATP binding"/>
    <property type="evidence" value="ECO:0007669"/>
    <property type="project" value="UniProtKB-UniRule"/>
</dbReference>
<feature type="binding site" evidence="16">
    <location>
        <position position="66"/>
    </location>
    <ligand>
        <name>GTP</name>
        <dbReference type="ChEBI" id="CHEBI:37565"/>
    </ligand>
</feature>
<comment type="pathway">
    <text evidence="6 14">Cofactor biosynthesis; adenosylcobalamin biosynthesis; adenosylcobalamin from cob(II)yrinate a,c-diamide: step 5/7.</text>
</comment>
<protein>
    <recommendedName>
        <fullName evidence="14">Bifunctional adenosylcobalamin biosynthesis protein</fullName>
        <ecNumber evidence="14">2.7.1.156</ecNumber>
        <ecNumber evidence="14">2.7.7.62</ecNumber>
    </recommendedName>
</protein>
<keyword evidence="9 14" id="KW-0808">Transferase</keyword>
<keyword evidence="11 14" id="KW-0418">Kinase</keyword>
<feature type="binding site" evidence="16">
    <location>
        <begin position="38"/>
        <end position="40"/>
    </location>
    <ligand>
        <name>GTP</name>
        <dbReference type="ChEBI" id="CHEBI:37565"/>
    </ligand>
</feature>
<organism evidence="18 19">
    <name type="scientific">Roseateles aquatilis</name>
    <dbReference type="NCBI Taxonomy" id="431061"/>
    <lineage>
        <taxon>Bacteria</taxon>
        <taxon>Pseudomonadati</taxon>
        <taxon>Pseudomonadota</taxon>
        <taxon>Betaproteobacteria</taxon>
        <taxon>Burkholderiales</taxon>
        <taxon>Sphaerotilaceae</taxon>
        <taxon>Roseateles</taxon>
    </lineage>
</organism>
<comment type="catalytic activity">
    <reaction evidence="1 14">
        <text>adenosylcob(III)inamide + ATP = adenosylcob(III)inamide phosphate + ADP + H(+)</text>
        <dbReference type="Rhea" id="RHEA:15769"/>
        <dbReference type="ChEBI" id="CHEBI:2480"/>
        <dbReference type="ChEBI" id="CHEBI:15378"/>
        <dbReference type="ChEBI" id="CHEBI:30616"/>
        <dbReference type="ChEBI" id="CHEBI:58502"/>
        <dbReference type="ChEBI" id="CHEBI:456216"/>
        <dbReference type="EC" id="2.7.1.156"/>
    </reaction>
</comment>
<evidence type="ECO:0000256" key="11">
    <source>
        <dbReference type="ARBA" id="ARBA00022777"/>
    </source>
</evidence>
<dbReference type="EC" id="2.7.7.62" evidence="14"/>
<keyword evidence="19" id="KW-1185">Reference proteome</keyword>
<dbReference type="Proteomes" id="UP000197468">
    <property type="component" value="Unassembled WGS sequence"/>
</dbReference>
<dbReference type="Gene3D" id="3.40.50.300">
    <property type="entry name" value="P-loop containing nucleotide triphosphate hydrolases"/>
    <property type="match status" value="1"/>
</dbReference>
<dbReference type="EC" id="2.7.1.156" evidence="14"/>
<evidence type="ECO:0000256" key="13">
    <source>
        <dbReference type="ARBA" id="ARBA00023134"/>
    </source>
</evidence>
<dbReference type="GO" id="GO:0008820">
    <property type="term" value="F:cobinamide phosphate guanylyltransferase activity"/>
    <property type="evidence" value="ECO:0007669"/>
    <property type="project" value="UniProtKB-UniRule"/>
</dbReference>
<evidence type="ECO:0000256" key="4">
    <source>
        <dbReference type="ARBA" id="ARBA00003889"/>
    </source>
</evidence>
<evidence type="ECO:0000256" key="10">
    <source>
        <dbReference type="ARBA" id="ARBA00022741"/>
    </source>
</evidence>
<keyword evidence="13 14" id="KW-0342">GTP-binding</keyword>
<dbReference type="AlphaFoldDB" id="A0A246JNX5"/>
<proteinExistence type="inferred from homology"/>
<feature type="region of interest" description="Disordered" evidence="17">
    <location>
        <begin position="184"/>
        <end position="212"/>
    </location>
</feature>
<evidence type="ECO:0000256" key="7">
    <source>
        <dbReference type="ARBA" id="ARBA00007490"/>
    </source>
</evidence>
<reference evidence="18 19" key="1">
    <citation type="journal article" date="2008" name="Int. J. Syst. Evol. Microbiol.">
        <title>Description of Roseateles aquatilis sp. nov. and Roseateles terrae sp. nov., in the class Betaproteobacteria, and emended description of the genus Roseateles.</title>
        <authorList>
            <person name="Gomila M."/>
            <person name="Bowien B."/>
            <person name="Falsen E."/>
            <person name="Moore E.R."/>
            <person name="Lalucat J."/>
        </authorList>
    </citation>
    <scope>NUCLEOTIDE SEQUENCE [LARGE SCALE GENOMIC DNA]</scope>
    <source>
        <strain evidence="18 19">CCUG 48205</strain>
    </source>
</reference>
<comment type="function">
    <text evidence="4 14">Catalyzes ATP-dependent phosphorylation of adenosylcobinamide and addition of GMP to adenosylcobinamide phosphate.</text>
</comment>
<evidence type="ECO:0000256" key="5">
    <source>
        <dbReference type="ARBA" id="ARBA00004692"/>
    </source>
</evidence>
<comment type="caution">
    <text evidence="18">The sequence shown here is derived from an EMBL/GenBank/DDBJ whole genome shotgun (WGS) entry which is preliminary data.</text>
</comment>
<dbReference type="RefSeq" id="WP_088383199.1">
    <property type="nucleotide sequence ID" value="NZ_NIOF01000001.1"/>
</dbReference>
<dbReference type="GO" id="GO:0009236">
    <property type="term" value="P:cobalamin biosynthetic process"/>
    <property type="evidence" value="ECO:0007669"/>
    <property type="project" value="UniProtKB-UniRule"/>
</dbReference>
<dbReference type="Pfam" id="PF02283">
    <property type="entry name" value="CobU"/>
    <property type="match status" value="1"/>
</dbReference>
<dbReference type="OrthoDB" id="9788370at2"/>
<evidence type="ECO:0000313" key="19">
    <source>
        <dbReference type="Proteomes" id="UP000197468"/>
    </source>
</evidence>
<feature type="binding site" evidence="16">
    <location>
        <begin position="9"/>
        <end position="16"/>
    </location>
    <ligand>
        <name>GTP</name>
        <dbReference type="ChEBI" id="CHEBI:37565"/>
    </ligand>
</feature>
<dbReference type="UniPathway" id="UPA00148">
    <property type="reaction ID" value="UER00236"/>
</dbReference>
<accession>A0A246JNX5</accession>
<keyword evidence="10 14" id="KW-0547">Nucleotide-binding</keyword>
<dbReference type="PANTHER" id="PTHR34848">
    <property type="match status" value="1"/>
</dbReference>
<evidence type="ECO:0000256" key="9">
    <source>
        <dbReference type="ARBA" id="ARBA00022679"/>
    </source>
</evidence>
<evidence type="ECO:0000256" key="14">
    <source>
        <dbReference type="PIRNR" id="PIRNR006135"/>
    </source>
</evidence>
<keyword evidence="8 14" id="KW-0169">Cobalamin biosynthesis</keyword>
<dbReference type="CDD" id="cd00544">
    <property type="entry name" value="CobU"/>
    <property type="match status" value="1"/>
</dbReference>
<evidence type="ECO:0000256" key="15">
    <source>
        <dbReference type="PIRSR" id="PIRSR006135-1"/>
    </source>
</evidence>
<keyword evidence="12 14" id="KW-0067">ATP-binding</keyword>
<dbReference type="NCBIfam" id="NF004469">
    <property type="entry name" value="PRK05800.1"/>
    <property type="match status" value="1"/>
</dbReference>
<evidence type="ECO:0000256" key="17">
    <source>
        <dbReference type="SAM" id="MobiDB-lite"/>
    </source>
</evidence>
<feature type="active site" description="GMP-histidine intermediate" evidence="15">
    <location>
        <position position="54"/>
    </location>
</feature>
<dbReference type="PIRSF" id="PIRSF006135">
    <property type="entry name" value="CobU"/>
    <property type="match status" value="1"/>
</dbReference>
<evidence type="ECO:0000313" key="18">
    <source>
        <dbReference type="EMBL" id="OWQ93859.1"/>
    </source>
</evidence>
<comment type="catalytic activity">
    <reaction evidence="3">
        <text>adenosylcob(III)inamide + GTP = adenosylcob(III)inamide phosphate + GDP + H(+)</text>
        <dbReference type="Rhea" id="RHEA:15765"/>
        <dbReference type="ChEBI" id="CHEBI:2480"/>
        <dbReference type="ChEBI" id="CHEBI:15378"/>
        <dbReference type="ChEBI" id="CHEBI:37565"/>
        <dbReference type="ChEBI" id="CHEBI:58189"/>
        <dbReference type="ChEBI" id="CHEBI:58502"/>
        <dbReference type="EC" id="2.7.1.156"/>
    </reaction>
</comment>
<dbReference type="InterPro" id="IPR003203">
    <property type="entry name" value="CobU/CobP"/>
</dbReference>
<dbReference type="EMBL" id="NIOF01000001">
    <property type="protein sequence ID" value="OWQ93859.1"/>
    <property type="molecule type" value="Genomic_DNA"/>
</dbReference>
<comment type="similarity">
    <text evidence="7 14">Belongs to the CobU/CobP family.</text>
</comment>
<evidence type="ECO:0000256" key="12">
    <source>
        <dbReference type="ARBA" id="ARBA00022840"/>
    </source>
</evidence>
<evidence type="ECO:0000256" key="2">
    <source>
        <dbReference type="ARBA" id="ARBA00000711"/>
    </source>
</evidence>
<name>A0A246JNX5_9BURK</name>
<evidence type="ECO:0000256" key="1">
    <source>
        <dbReference type="ARBA" id="ARBA00000312"/>
    </source>
</evidence>
<dbReference type="InterPro" id="IPR027417">
    <property type="entry name" value="P-loop_NTPase"/>
</dbReference>